<evidence type="ECO:0000313" key="2">
    <source>
        <dbReference type="Proteomes" id="UP000694569"/>
    </source>
</evidence>
<protein>
    <submittedName>
        <fullName evidence="1">Uncharacterized protein</fullName>
    </submittedName>
</protein>
<reference evidence="1" key="2">
    <citation type="submission" date="2025-09" db="UniProtKB">
        <authorList>
            <consortium name="Ensembl"/>
        </authorList>
    </citation>
    <scope>IDENTIFICATION</scope>
</reference>
<dbReference type="AlphaFoldDB" id="A0A8C5MI46"/>
<organism evidence="1 2">
    <name type="scientific">Leptobrachium leishanense</name>
    <name type="common">Leishan spiny toad</name>
    <dbReference type="NCBI Taxonomy" id="445787"/>
    <lineage>
        <taxon>Eukaryota</taxon>
        <taxon>Metazoa</taxon>
        <taxon>Chordata</taxon>
        <taxon>Craniata</taxon>
        <taxon>Vertebrata</taxon>
        <taxon>Euteleostomi</taxon>
        <taxon>Amphibia</taxon>
        <taxon>Batrachia</taxon>
        <taxon>Anura</taxon>
        <taxon>Pelobatoidea</taxon>
        <taxon>Megophryidae</taxon>
        <taxon>Leptobrachium</taxon>
    </lineage>
</organism>
<dbReference type="Ensembl" id="ENSLLET00000014075.1">
    <property type="protein sequence ID" value="ENSLLEP00000013550.1"/>
    <property type="gene ID" value="ENSLLEG00000008561.1"/>
</dbReference>
<dbReference type="Proteomes" id="UP000694569">
    <property type="component" value="Unplaced"/>
</dbReference>
<accession>A0A8C5MI46</accession>
<keyword evidence="2" id="KW-1185">Reference proteome</keyword>
<name>A0A8C5MI46_9ANUR</name>
<reference evidence="1" key="1">
    <citation type="submission" date="2025-08" db="UniProtKB">
        <authorList>
            <consortium name="Ensembl"/>
        </authorList>
    </citation>
    <scope>IDENTIFICATION</scope>
</reference>
<evidence type="ECO:0000313" key="1">
    <source>
        <dbReference type="Ensembl" id="ENSLLEP00000013550.1"/>
    </source>
</evidence>
<proteinExistence type="predicted"/>
<sequence>FGEFTIYQILTDFWQIQTLVNWRALLGQHTSWRIQTIASRRQLHLNFNPPIIPSLCNINSIKILKLIMMLHEFPCNFSSSQHLKSIITQPGASHNIMISPL</sequence>